<accession>A0ABZ3F212</accession>
<evidence type="ECO:0000313" key="1">
    <source>
        <dbReference type="EMBL" id="XAH75855.1"/>
    </source>
</evidence>
<organism evidence="1 2">
    <name type="scientific">Kineothrix sedimenti</name>
    <dbReference type="NCBI Taxonomy" id="3123317"/>
    <lineage>
        <taxon>Bacteria</taxon>
        <taxon>Bacillati</taxon>
        <taxon>Bacillota</taxon>
        <taxon>Clostridia</taxon>
        <taxon>Lachnospirales</taxon>
        <taxon>Lachnospiraceae</taxon>
        <taxon>Kineothrix</taxon>
    </lineage>
</organism>
<name>A0ABZ3F212_9FIRM</name>
<reference evidence="1 2" key="1">
    <citation type="submission" date="2024-02" db="EMBL/GenBank/DDBJ databases">
        <title>Bacterial strain from lacustrine sediment.</title>
        <authorList>
            <person name="Petit C."/>
            <person name="Fadhlaoui K."/>
        </authorList>
    </citation>
    <scope>NUCLEOTIDE SEQUENCE [LARGE SCALE GENOMIC DNA]</scope>
    <source>
        <strain evidence="1 2">IPX-CK</strain>
    </source>
</reference>
<sequence>MELVENMMEFISGSRTATVTFSNQKHINRIKKLYKERPDEFKYFHQNKDGSIVAKLPLKWLKINPGAKVDPDKPKRIVSEEHKERMRAALAEYRNSKNR</sequence>
<keyword evidence="2" id="KW-1185">Reference proteome</keyword>
<evidence type="ECO:0000313" key="2">
    <source>
        <dbReference type="Proteomes" id="UP001451571"/>
    </source>
</evidence>
<gene>
    <name evidence="1" type="ORF">V6984_08905</name>
</gene>
<protein>
    <submittedName>
        <fullName evidence="1">Uncharacterized protein</fullName>
    </submittedName>
</protein>
<dbReference type="RefSeq" id="WP_342759431.1">
    <property type="nucleotide sequence ID" value="NZ_CP146256.1"/>
</dbReference>
<proteinExistence type="predicted"/>
<dbReference type="Proteomes" id="UP001451571">
    <property type="component" value="Chromosome"/>
</dbReference>
<dbReference type="EMBL" id="CP146256">
    <property type="protein sequence ID" value="XAH75855.1"/>
    <property type="molecule type" value="Genomic_DNA"/>
</dbReference>